<keyword evidence="3" id="KW-1185">Reference proteome</keyword>
<dbReference type="AlphaFoldDB" id="A0A915BVD5"/>
<dbReference type="Pfam" id="PF25057">
    <property type="entry name" value="CUT_N"/>
    <property type="match status" value="1"/>
</dbReference>
<evidence type="ECO:0000256" key="1">
    <source>
        <dbReference type="ARBA" id="ARBA00022729"/>
    </source>
</evidence>
<accession>A0A915BVD5</accession>
<proteinExistence type="predicted"/>
<keyword evidence="1" id="KW-0732">Signal</keyword>
<evidence type="ECO:0000313" key="3">
    <source>
        <dbReference type="Proteomes" id="UP000887569"/>
    </source>
</evidence>
<name>A0A915BVD5_PARUN</name>
<reference evidence="4" key="1">
    <citation type="submission" date="2022-11" db="UniProtKB">
        <authorList>
            <consortium name="WormBaseParasite"/>
        </authorList>
    </citation>
    <scope>IDENTIFICATION</scope>
</reference>
<organism evidence="3 4">
    <name type="scientific">Parascaris univalens</name>
    <name type="common">Nematode worm</name>
    <dbReference type="NCBI Taxonomy" id="6257"/>
    <lineage>
        <taxon>Eukaryota</taxon>
        <taxon>Metazoa</taxon>
        <taxon>Ecdysozoa</taxon>
        <taxon>Nematoda</taxon>
        <taxon>Chromadorea</taxon>
        <taxon>Rhabditida</taxon>
        <taxon>Spirurina</taxon>
        <taxon>Ascaridomorpha</taxon>
        <taxon>Ascaridoidea</taxon>
        <taxon>Ascarididae</taxon>
        <taxon>Parascaris</taxon>
    </lineage>
</organism>
<dbReference type="Proteomes" id="UP000887569">
    <property type="component" value="Unplaced"/>
</dbReference>
<dbReference type="InterPro" id="IPR051962">
    <property type="entry name" value="Cuticlin"/>
</dbReference>
<dbReference type="InterPro" id="IPR056953">
    <property type="entry name" value="CUT_N"/>
</dbReference>
<evidence type="ECO:0000259" key="2">
    <source>
        <dbReference type="Pfam" id="PF25057"/>
    </source>
</evidence>
<protein>
    <submittedName>
        <fullName evidence="4">Maturase K</fullName>
    </submittedName>
</protein>
<feature type="domain" description="Cuticlin N-terminal" evidence="2">
    <location>
        <begin position="3"/>
        <end position="27"/>
    </location>
</feature>
<sequence length="83" mass="9512">TLMATVVIAFHPVFLTKVDRIYRIHCFCIQADKVLSSHAEVSDITTAFLISIVRMPTCQYETIVLRMHSLHMKYSADQLCIIL</sequence>
<dbReference type="PANTHER" id="PTHR22907:SF51">
    <property type="entry name" value="CUTICLIN-1"/>
    <property type="match status" value="1"/>
</dbReference>
<dbReference type="WBParaSite" id="PgR063X_g026_t01">
    <property type="protein sequence ID" value="PgR063X_g026_t01"/>
    <property type="gene ID" value="PgR063X_g026"/>
</dbReference>
<evidence type="ECO:0000313" key="4">
    <source>
        <dbReference type="WBParaSite" id="PgR063X_g026_t01"/>
    </source>
</evidence>
<dbReference type="PANTHER" id="PTHR22907">
    <property type="entry name" value="GH04558P"/>
    <property type="match status" value="1"/>
</dbReference>